<dbReference type="Pfam" id="PF15306">
    <property type="entry name" value="LIN37"/>
    <property type="match status" value="1"/>
</dbReference>
<organism evidence="2 3">
    <name type="scientific">Hypothenemus hampei</name>
    <name type="common">Coffee berry borer</name>
    <dbReference type="NCBI Taxonomy" id="57062"/>
    <lineage>
        <taxon>Eukaryota</taxon>
        <taxon>Metazoa</taxon>
        <taxon>Ecdysozoa</taxon>
        <taxon>Arthropoda</taxon>
        <taxon>Hexapoda</taxon>
        <taxon>Insecta</taxon>
        <taxon>Pterygota</taxon>
        <taxon>Neoptera</taxon>
        <taxon>Endopterygota</taxon>
        <taxon>Coleoptera</taxon>
        <taxon>Polyphaga</taxon>
        <taxon>Cucujiformia</taxon>
        <taxon>Curculionidae</taxon>
        <taxon>Scolytinae</taxon>
        <taxon>Hypothenemus</taxon>
    </lineage>
</organism>
<proteinExistence type="predicted"/>
<protein>
    <recommendedName>
        <fullName evidence="4">Protein lin-37 homolog</fullName>
    </recommendedName>
</protein>
<dbReference type="InterPro" id="IPR028226">
    <property type="entry name" value="LIN37"/>
</dbReference>
<evidence type="ECO:0000313" key="2">
    <source>
        <dbReference type="EMBL" id="KAL1488611.1"/>
    </source>
</evidence>
<dbReference type="EMBL" id="JBDJPC010000013">
    <property type="protein sequence ID" value="KAL1488611.1"/>
    <property type="molecule type" value="Genomic_DNA"/>
</dbReference>
<sequence>MTKKRRLSSSPVKIEIKEENVGNDYLLAKGRLKGVLRQLAEKSSDEESVSSDDGYSRRRRSDKKRRNQLVPAPYHHTYVMKLYDRSVDLARFEEDTPLYPLCRAWMENQPKNPQKLIKRRTSSPEPGYSVRWSDSAVNVKRLPPPSNEFDTRVPSPLPDQLSQNKSNINLNYEEHPPVDKDILVRNHLQRWAKVKKQWMEMAAKNEQRYADSFRILETIYNKAQDHIE</sequence>
<feature type="region of interest" description="Disordered" evidence="1">
    <location>
        <begin position="38"/>
        <end position="70"/>
    </location>
</feature>
<name>A0ABD1E2L8_HYPHA</name>
<gene>
    <name evidence="2" type="ORF">ABEB36_014414</name>
</gene>
<comment type="caution">
    <text evidence="2">The sequence shown here is derived from an EMBL/GenBank/DDBJ whole genome shotgun (WGS) entry which is preliminary data.</text>
</comment>
<dbReference type="PANTHER" id="PTHR31336">
    <property type="entry name" value="LIN37 HOMOLOG"/>
    <property type="match status" value="1"/>
</dbReference>
<evidence type="ECO:0000313" key="3">
    <source>
        <dbReference type="Proteomes" id="UP001566132"/>
    </source>
</evidence>
<evidence type="ECO:0008006" key="4">
    <source>
        <dbReference type="Google" id="ProtNLM"/>
    </source>
</evidence>
<reference evidence="2 3" key="1">
    <citation type="submission" date="2024-05" db="EMBL/GenBank/DDBJ databases">
        <title>Genetic variation in Jamaican populations of the coffee berry borer (Hypothenemus hampei).</title>
        <authorList>
            <person name="Errbii M."/>
            <person name="Myrie A."/>
        </authorList>
    </citation>
    <scope>NUCLEOTIDE SEQUENCE [LARGE SCALE GENOMIC DNA]</scope>
    <source>
        <strain evidence="2">JA-Hopewell-2020-01-JO</strain>
        <tissue evidence="2">Whole body</tissue>
    </source>
</reference>
<keyword evidence="3" id="KW-1185">Reference proteome</keyword>
<accession>A0ABD1E2L8</accession>
<dbReference type="AlphaFoldDB" id="A0ABD1E2L8"/>
<dbReference type="Proteomes" id="UP001566132">
    <property type="component" value="Unassembled WGS sequence"/>
</dbReference>
<dbReference type="PANTHER" id="PTHR31336:SF3">
    <property type="entry name" value="PROTEIN LIN-37 HOMOLOG"/>
    <property type="match status" value="1"/>
</dbReference>
<feature type="compositionally biased region" description="Basic residues" evidence="1">
    <location>
        <begin position="57"/>
        <end position="67"/>
    </location>
</feature>
<evidence type="ECO:0000256" key="1">
    <source>
        <dbReference type="SAM" id="MobiDB-lite"/>
    </source>
</evidence>